<dbReference type="PANTHER" id="PTHR43410">
    <property type="entry name" value="NITRIC OXIDE SYNTHASE OXYGENASE"/>
    <property type="match status" value="1"/>
</dbReference>
<evidence type="ECO:0000313" key="22">
    <source>
        <dbReference type="EMBL" id="KXZ51520.1"/>
    </source>
</evidence>
<dbReference type="Pfam" id="PF00258">
    <property type="entry name" value="Flavodoxin_1"/>
    <property type="match status" value="1"/>
</dbReference>
<evidence type="ECO:0000256" key="1">
    <source>
        <dbReference type="ARBA" id="ARBA00001917"/>
    </source>
</evidence>
<dbReference type="Gene3D" id="3.90.340.10">
    <property type="entry name" value="Nitric Oxide Synthase, Chain A, domain 1"/>
    <property type="match status" value="1"/>
</dbReference>
<feature type="domain" description="FAD-binding FR-type" evidence="21">
    <location>
        <begin position="442"/>
        <end position="692"/>
    </location>
</feature>
<dbReference type="InterPro" id="IPR044943">
    <property type="entry name" value="NOS_dom_1"/>
</dbReference>
<dbReference type="SUPFAM" id="SSF46458">
    <property type="entry name" value="Globin-like"/>
    <property type="match status" value="1"/>
</dbReference>
<evidence type="ECO:0000313" key="23">
    <source>
        <dbReference type="Proteomes" id="UP000075714"/>
    </source>
</evidence>
<dbReference type="InterPro" id="IPR008254">
    <property type="entry name" value="Flavodoxin/NO_synth"/>
</dbReference>
<comment type="similarity">
    <text evidence="4">In the C-terminal section; belongs to the flavoprotein pyridine nucleotide cytochrome reductase family.</text>
</comment>
<accession>A0A150GQ95</accession>
<dbReference type="GO" id="GO:0005516">
    <property type="term" value="F:calmodulin binding"/>
    <property type="evidence" value="ECO:0007669"/>
    <property type="project" value="UniProtKB-KW"/>
</dbReference>
<dbReference type="SUPFAM" id="SSF63380">
    <property type="entry name" value="Riboflavin synthase domain-like"/>
    <property type="match status" value="1"/>
</dbReference>
<dbReference type="InterPro" id="IPR009050">
    <property type="entry name" value="Globin-like_sf"/>
</dbReference>
<dbReference type="OrthoDB" id="1688044at2759"/>
<evidence type="ECO:0000259" key="19">
    <source>
        <dbReference type="PROSITE" id="PS01033"/>
    </source>
</evidence>
<keyword evidence="7" id="KW-0288">FMN</keyword>
<keyword evidence="6" id="KW-0285">Flavoprotein</keyword>
<dbReference type="InterPro" id="IPR004030">
    <property type="entry name" value="NOS_N"/>
</dbReference>
<feature type="region of interest" description="Disordered" evidence="18">
    <location>
        <begin position="1244"/>
        <end position="1268"/>
    </location>
</feature>
<dbReference type="Gene3D" id="3.90.1230.10">
    <property type="entry name" value="Nitric Oxide Synthase, Chain A, domain 3"/>
    <property type="match status" value="1"/>
</dbReference>
<dbReference type="GO" id="GO:0020037">
    <property type="term" value="F:heme binding"/>
    <property type="evidence" value="ECO:0007669"/>
    <property type="project" value="InterPro"/>
</dbReference>
<reference evidence="23" key="1">
    <citation type="journal article" date="2016" name="Nat. Commun.">
        <title>The Gonium pectorale genome demonstrates co-option of cell cycle regulation during the evolution of multicellularity.</title>
        <authorList>
            <person name="Hanschen E.R."/>
            <person name="Marriage T.N."/>
            <person name="Ferris P.J."/>
            <person name="Hamaji T."/>
            <person name="Toyoda A."/>
            <person name="Fujiyama A."/>
            <person name="Neme R."/>
            <person name="Noguchi H."/>
            <person name="Minakuchi Y."/>
            <person name="Suzuki M."/>
            <person name="Kawai-Toyooka H."/>
            <person name="Smith D.R."/>
            <person name="Sparks H."/>
            <person name="Anderson J."/>
            <person name="Bakaric R."/>
            <person name="Luria V."/>
            <person name="Karger A."/>
            <person name="Kirschner M.W."/>
            <person name="Durand P.M."/>
            <person name="Michod R.E."/>
            <person name="Nozaki H."/>
            <person name="Olson B.J."/>
        </authorList>
    </citation>
    <scope>NUCLEOTIDE SEQUENCE [LARGE SCALE GENOMIC DNA]</scope>
    <source>
        <strain evidence="23">NIES-2863</strain>
    </source>
</reference>
<dbReference type="STRING" id="33097.A0A150GQ95"/>
<dbReference type="InterPro" id="IPR002110">
    <property type="entry name" value="Ankyrin_rpt"/>
</dbReference>
<dbReference type="InterPro" id="IPR050607">
    <property type="entry name" value="NOS"/>
</dbReference>
<dbReference type="SUPFAM" id="SSF52218">
    <property type="entry name" value="Flavoproteins"/>
    <property type="match status" value="1"/>
</dbReference>
<keyword evidence="12" id="KW-0560">Oxidoreductase</keyword>
<dbReference type="Gene3D" id="2.40.30.10">
    <property type="entry name" value="Translation factors"/>
    <property type="match status" value="1"/>
</dbReference>
<dbReference type="Gene3D" id="3.40.50.360">
    <property type="match status" value="1"/>
</dbReference>
<feature type="repeat" description="ANK" evidence="17">
    <location>
        <begin position="902"/>
        <end position="934"/>
    </location>
</feature>
<feature type="compositionally biased region" description="Low complexity" evidence="18">
    <location>
        <begin position="1245"/>
        <end position="1268"/>
    </location>
</feature>
<dbReference type="InterPro" id="IPR044944">
    <property type="entry name" value="NOS_dom_3"/>
</dbReference>
<comment type="similarity">
    <text evidence="3">Belongs to the NOS family.</text>
</comment>
<evidence type="ECO:0000256" key="3">
    <source>
        <dbReference type="ARBA" id="ARBA00006267"/>
    </source>
</evidence>
<dbReference type="InterPro" id="IPR003097">
    <property type="entry name" value="CysJ-like_FAD-binding"/>
</dbReference>
<evidence type="ECO:0000259" key="21">
    <source>
        <dbReference type="PROSITE" id="PS51384"/>
    </source>
</evidence>
<evidence type="ECO:0000259" key="20">
    <source>
        <dbReference type="PROSITE" id="PS50902"/>
    </source>
</evidence>
<keyword evidence="17" id="KW-0040">ANK repeat</keyword>
<evidence type="ECO:0000256" key="4">
    <source>
        <dbReference type="ARBA" id="ARBA00006401"/>
    </source>
</evidence>
<comment type="cofactor">
    <cofactor evidence="2">
        <name>FAD</name>
        <dbReference type="ChEBI" id="CHEBI:57692"/>
    </cofactor>
</comment>
<comment type="catalytic activity">
    <reaction evidence="16">
        <text>2 nitric oxide + NADPH + 2 O2 = 2 nitrate + NADP(+) + H(+)</text>
        <dbReference type="Rhea" id="RHEA:19465"/>
        <dbReference type="ChEBI" id="CHEBI:15378"/>
        <dbReference type="ChEBI" id="CHEBI:15379"/>
        <dbReference type="ChEBI" id="CHEBI:16480"/>
        <dbReference type="ChEBI" id="CHEBI:17632"/>
        <dbReference type="ChEBI" id="CHEBI:57783"/>
        <dbReference type="ChEBI" id="CHEBI:58349"/>
        <dbReference type="EC" id="1.14.12.17"/>
    </reaction>
</comment>
<dbReference type="InterPro" id="IPR017938">
    <property type="entry name" value="Riboflavin_synthase-like_b-brl"/>
</dbReference>
<evidence type="ECO:0000256" key="7">
    <source>
        <dbReference type="ARBA" id="ARBA00022643"/>
    </source>
</evidence>
<evidence type="ECO:0000256" key="2">
    <source>
        <dbReference type="ARBA" id="ARBA00001974"/>
    </source>
</evidence>
<dbReference type="Gene3D" id="1.20.990.10">
    <property type="entry name" value="NADPH-cytochrome p450 Reductase, Chain A, domain 3"/>
    <property type="match status" value="1"/>
</dbReference>
<dbReference type="GO" id="GO:0019825">
    <property type="term" value="F:oxygen binding"/>
    <property type="evidence" value="ECO:0007669"/>
    <property type="project" value="InterPro"/>
</dbReference>
<dbReference type="SUPFAM" id="SSF56512">
    <property type="entry name" value="Nitric oxide (NO) synthase oxygenase domain"/>
    <property type="match status" value="1"/>
</dbReference>
<keyword evidence="13" id="KW-0408">Iron</keyword>
<dbReference type="PROSITE" id="PS50297">
    <property type="entry name" value="ANK_REP_REGION"/>
    <property type="match status" value="2"/>
</dbReference>
<dbReference type="AlphaFoldDB" id="A0A150GQ95"/>
<keyword evidence="14" id="KW-0520">NAD</keyword>
<dbReference type="GO" id="GO:0006809">
    <property type="term" value="P:nitric oxide biosynthetic process"/>
    <property type="evidence" value="ECO:0007669"/>
    <property type="project" value="InterPro"/>
</dbReference>
<evidence type="ECO:0000256" key="10">
    <source>
        <dbReference type="ARBA" id="ARBA00022857"/>
    </source>
</evidence>
<dbReference type="Pfam" id="PF02898">
    <property type="entry name" value="NO_synthase"/>
    <property type="match status" value="1"/>
</dbReference>
<evidence type="ECO:0000256" key="17">
    <source>
        <dbReference type="PROSITE-ProRule" id="PRU00023"/>
    </source>
</evidence>
<keyword evidence="10" id="KW-0521">NADP</keyword>
<dbReference type="GO" id="GO:0062197">
    <property type="term" value="P:cellular response to chemical stress"/>
    <property type="evidence" value="ECO:0007669"/>
    <property type="project" value="UniProtKB-ARBA"/>
</dbReference>
<dbReference type="InterPro" id="IPR017927">
    <property type="entry name" value="FAD-bd_FR_type"/>
</dbReference>
<dbReference type="GO" id="GO:0004517">
    <property type="term" value="F:nitric-oxide synthase activity"/>
    <property type="evidence" value="ECO:0007669"/>
    <property type="project" value="InterPro"/>
</dbReference>
<keyword evidence="11" id="KW-0112">Calmodulin-binding</keyword>
<dbReference type="Pfam" id="PF13857">
    <property type="entry name" value="Ank_5"/>
    <property type="match status" value="1"/>
</dbReference>
<dbReference type="SUPFAM" id="SSF52343">
    <property type="entry name" value="Ferredoxin reductase-like, C-terminal NADP-linked domain"/>
    <property type="match status" value="1"/>
</dbReference>
<comment type="catalytic activity">
    <reaction evidence="15">
        <text>2 nitric oxide + NADH + 2 O2 = 2 nitrate + NAD(+) + H(+)</text>
        <dbReference type="Rhea" id="RHEA:19469"/>
        <dbReference type="ChEBI" id="CHEBI:15378"/>
        <dbReference type="ChEBI" id="CHEBI:15379"/>
        <dbReference type="ChEBI" id="CHEBI:16480"/>
        <dbReference type="ChEBI" id="CHEBI:17632"/>
        <dbReference type="ChEBI" id="CHEBI:57540"/>
        <dbReference type="ChEBI" id="CHEBI:57945"/>
        <dbReference type="EC" id="1.14.12.17"/>
    </reaction>
</comment>
<evidence type="ECO:0000256" key="9">
    <source>
        <dbReference type="ARBA" id="ARBA00022827"/>
    </source>
</evidence>
<dbReference type="Pfam" id="PF00175">
    <property type="entry name" value="NAD_binding_1"/>
    <property type="match status" value="1"/>
</dbReference>
<dbReference type="InterPro" id="IPR001433">
    <property type="entry name" value="OxRdtase_FAD/NAD-bd"/>
</dbReference>
<keyword evidence="23" id="KW-1185">Reference proteome</keyword>
<dbReference type="InterPro" id="IPR023173">
    <property type="entry name" value="NADPH_Cyt_P450_Rdtase_alpha"/>
</dbReference>
<dbReference type="InterPro" id="IPR036770">
    <property type="entry name" value="Ankyrin_rpt-contain_sf"/>
</dbReference>
<dbReference type="EMBL" id="LSYV01000013">
    <property type="protein sequence ID" value="KXZ51520.1"/>
    <property type="molecule type" value="Genomic_DNA"/>
</dbReference>
<feature type="domain" description="Globin" evidence="19">
    <location>
        <begin position="1088"/>
        <end position="1241"/>
    </location>
</feature>
<dbReference type="Gene3D" id="3.40.50.80">
    <property type="entry name" value="Nucleotide-binding domain of ferredoxin-NADP reductase (FNR) module"/>
    <property type="match status" value="1"/>
</dbReference>
<dbReference type="InterPro" id="IPR039261">
    <property type="entry name" value="FNR_nucleotide-bd"/>
</dbReference>
<evidence type="ECO:0000256" key="11">
    <source>
        <dbReference type="ARBA" id="ARBA00022860"/>
    </source>
</evidence>
<dbReference type="PROSITE" id="PS51384">
    <property type="entry name" value="FAD_FR"/>
    <property type="match status" value="1"/>
</dbReference>
<dbReference type="InterPro" id="IPR036119">
    <property type="entry name" value="NOS_N_sf"/>
</dbReference>
<keyword evidence="9" id="KW-0274">FAD</keyword>
<dbReference type="Gene3D" id="1.25.40.20">
    <property type="entry name" value="Ankyrin repeat-containing domain"/>
    <property type="match status" value="1"/>
</dbReference>
<comment type="cofactor">
    <cofactor evidence="1">
        <name>FMN</name>
        <dbReference type="ChEBI" id="CHEBI:58210"/>
    </cofactor>
</comment>
<dbReference type="Proteomes" id="UP000075714">
    <property type="component" value="Unassembled WGS sequence"/>
</dbReference>
<evidence type="ECO:0000256" key="14">
    <source>
        <dbReference type="ARBA" id="ARBA00023027"/>
    </source>
</evidence>
<dbReference type="InterPro" id="IPR012292">
    <property type="entry name" value="Globin/Proto"/>
</dbReference>
<proteinExistence type="inferred from homology"/>
<comment type="caution">
    <text evidence="22">The sequence shown here is derived from an EMBL/GenBank/DDBJ whole genome shotgun (WGS) entry which is preliminary data.</text>
</comment>
<dbReference type="InterPro" id="IPR029039">
    <property type="entry name" value="Flavoprotein-like_sf"/>
</dbReference>
<dbReference type="InterPro" id="IPR044399">
    <property type="entry name" value="Mb-like_M"/>
</dbReference>
<dbReference type="SMART" id="SM00248">
    <property type="entry name" value="ANK"/>
    <property type="match status" value="5"/>
</dbReference>
<dbReference type="PROSITE" id="PS50902">
    <property type="entry name" value="FLAVODOXIN_LIKE"/>
    <property type="match status" value="1"/>
</dbReference>
<keyword evidence="8" id="KW-0479">Metal-binding</keyword>
<name>A0A150GQ95_GONPE</name>
<dbReference type="Pfam" id="PF12796">
    <property type="entry name" value="Ank_2"/>
    <property type="match status" value="1"/>
</dbReference>
<evidence type="ECO:0000256" key="16">
    <source>
        <dbReference type="ARBA" id="ARBA00049433"/>
    </source>
</evidence>
<protein>
    <submittedName>
        <fullName evidence="22">Uncharacterized protein</fullName>
    </submittedName>
</protein>
<dbReference type="GO" id="GO:0008941">
    <property type="term" value="F:nitric oxide dioxygenase NAD(P)H activity"/>
    <property type="evidence" value="ECO:0007669"/>
    <property type="project" value="UniProtKB-EC"/>
</dbReference>
<dbReference type="Gene3D" id="1.10.490.10">
    <property type="entry name" value="Globins"/>
    <property type="match status" value="1"/>
</dbReference>
<dbReference type="GO" id="GO:0010181">
    <property type="term" value="F:FMN binding"/>
    <property type="evidence" value="ECO:0007669"/>
    <property type="project" value="InterPro"/>
</dbReference>
<dbReference type="PROSITE" id="PS01033">
    <property type="entry name" value="GLOBIN"/>
    <property type="match status" value="1"/>
</dbReference>
<evidence type="ECO:0000256" key="6">
    <source>
        <dbReference type="ARBA" id="ARBA00022630"/>
    </source>
</evidence>
<evidence type="ECO:0000256" key="8">
    <source>
        <dbReference type="ARBA" id="ARBA00022723"/>
    </source>
</evidence>
<feature type="repeat" description="ANK" evidence="17">
    <location>
        <begin position="968"/>
        <end position="1000"/>
    </location>
</feature>
<dbReference type="PROSITE" id="PS50088">
    <property type="entry name" value="ANK_REPEAT"/>
    <property type="match status" value="3"/>
</dbReference>
<dbReference type="SUPFAM" id="SSF48403">
    <property type="entry name" value="Ankyrin repeat"/>
    <property type="match status" value="1"/>
</dbReference>
<feature type="repeat" description="ANK" evidence="17">
    <location>
        <begin position="1001"/>
        <end position="1033"/>
    </location>
</feature>
<keyword evidence="5" id="KW-0349">Heme</keyword>
<dbReference type="GO" id="GO:0046872">
    <property type="term" value="F:metal ion binding"/>
    <property type="evidence" value="ECO:0007669"/>
    <property type="project" value="UniProtKB-KW"/>
</dbReference>
<feature type="domain" description="Flavodoxin-like" evidence="20">
    <location>
        <begin position="240"/>
        <end position="389"/>
    </location>
</feature>
<dbReference type="Pfam" id="PF00042">
    <property type="entry name" value="Globin"/>
    <property type="match status" value="1"/>
</dbReference>
<evidence type="ECO:0000256" key="15">
    <source>
        <dbReference type="ARBA" id="ARBA00048649"/>
    </source>
</evidence>
<dbReference type="CDD" id="cd01040">
    <property type="entry name" value="Mb-like"/>
    <property type="match status" value="1"/>
</dbReference>
<gene>
    <name evidence="22" type="ORF">GPECTOR_12g483</name>
</gene>
<evidence type="ECO:0000256" key="18">
    <source>
        <dbReference type="SAM" id="MobiDB-lite"/>
    </source>
</evidence>
<sequence>MRLVFELPPQYVARVPIAHPEHPQIAELGLQWYAVPAVSCLELSVGGLTYTACPFNGWYAVTEIVRNITEEGRYDQCPAIASKLGLDTRTDANMWRDQCIVVATQAIMHSFRAAGYGMVDHHTLMKNFWGWYNKEKERRGYSPGNWKWIIPPVSPTASRCYLELNHMTEYTIKPGYWYAPMWRKYLARLKQHRAALLDGAQQGANPASAAPRAPPPAAGWQKARLALKLVGSAAAAQDRVFVAYASVTGTTAKYAEAVARVLNGPFAVSLNNMEEFEPDSWSERISTSRFMLLMTSTYGPGAPPSTANKFVAWLQKGIAAGGESKEVLSKKPFAVLGFGSSSYPRFCAAADSLNSLVVAAGANPVSAVVKADALSHEEVTVWAWVRELMANLRAKSLVGASAVEKALERVPVLSDGKPKPFVPMYTLIDVGKVEGLRAASDRFRQEATVVEVKELLGEVKEDVATKQVIFDVSGLPGGSISYLAGDELEVWGENSPEVVEAVAAALGLTGDRLDGMFLLQQVANEDGDEADALGSGLATAPFPLPNTYRTVLARYAALCDRPSYEAIRAMASYAPEEIRLRELSESYTSYEDWVTSTGIRWADMWKEFPVLAGRVPPEVFFQLVPVIKSRHYSISSSSAQHPGQLHLTISRLAYTLPSGERRAGFCSAFLASRKPGDRVGVKVLPTPGFRMPLDPTAPVIMVAAGTGIAPFKSFWEERLARVEVAKATRQPARSSSRHSLHQRLGPSVLVFGCRNSVEDYLYRDTVEDAMAQGALTRVLTAFSREPGTPKVYVQDVVGANGELLGPLLRDKRCHVYVCGGSAMAQEVAVAFRKVMGAEGFRALVEESRYHEDVFGMLIPEALKAQQAAAAKGAISLLGSATPEQITELLDKGALALDSVDHNGSTLLHVAARAGNLPLARTLLDRGCPLNVLDATGCTPLQVAKLTGQSELSGLLESRGGKLVSLLVSSFYPLHAAVMEGDLEGLKEAIAAGANLAATDYFGLTPLHVACAVAGADVIKALIDAGAPLGAPTRKGLLPLQLALALARPQAVQLLQDACAPLVQKAIVSAGTEAGTSVAWDPNSANELGMSLEEMEQLQGSWAFLSKGAFPGEVKEQLESFSVDFFMALFEQSPGLINLFPFKDVNGKPIIEQLKVHGLKVFQTIGAVIDMCNNYSVLLRVTTDLVARHIKYGVLAAHYDVLFQVLVGILTNVLGSQFSGTLAAGWVKLAGFILRVVKDVYSNDTQQQGQQEGAKEQAPAGPQAPAAAN</sequence>
<evidence type="ECO:0000256" key="13">
    <source>
        <dbReference type="ARBA" id="ARBA00023004"/>
    </source>
</evidence>
<organism evidence="22 23">
    <name type="scientific">Gonium pectorale</name>
    <name type="common">Green alga</name>
    <dbReference type="NCBI Taxonomy" id="33097"/>
    <lineage>
        <taxon>Eukaryota</taxon>
        <taxon>Viridiplantae</taxon>
        <taxon>Chlorophyta</taxon>
        <taxon>core chlorophytes</taxon>
        <taxon>Chlorophyceae</taxon>
        <taxon>CS clade</taxon>
        <taxon>Chlamydomonadales</taxon>
        <taxon>Volvocaceae</taxon>
        <taxon>Gonium</taxon>
    </lineage>
</organism>
<dbReference type="Pfam" id="PF00667">
    <property type="entry name" value="FAD_binding_1"/>
    <property type="match status" value="1"/>
</dbReference>
<evidence type="ECO:0000256" key="12">
    <source>
        <dbReference type="ARBA" id="ARBA00023002"/>
    </source>
</evidence>
<dbReference type="PANTHER" id="PTHR43410:SF1">
    <property type="entry name" value="NITRIC OXIDE SYNTHASE"/>
    <property type="match status" value="1"/>
</dbReference>
<evidence type="ECO:0000256" key="5">
    <source>
        <dbReference type="ARBA" id="ARBA00022617"/>
    </source>
</evidence>
<dbReference type="InterPro" id="IPR000971">
    <property type="entry name" value="Globin"/>
</dbReference>